<feature type="non-terminal residue" evidence="1">
    <location>
        <position position="166"/>
    </location>
</feature>
<reference evidence="1" key="1">
    <citation type="journal article" date="2014" name="Front. Microbiol.">
        <title>High frequency of phylogenetically diverse reductive dehalogenase-homologous genes in deep subseafloor sedimentary metagenomes.</title>
        <authorList>
            <person name="Kawai M."/>
            <person name="Futagami T."/>
            <person name="Toyoda A."/>
            <person name="Takaki Y."/>
            <person name="Nishi S."/>
            <person name="Hori S."/>
            <person name="Arai W."/>
            <person name="Tsubouchi T."/>
            <person name="Morono Y."/>
            <person name="Uchiyama I."/>
            <person name="Ito T."/>
            <person name="Fujiyama A."/>
            <person name="Inagaki F."/>
            <person name="Takami H."/>
        </authorList>
    </citation>
    <scope>NUCLEOTIDE SEQUENCE</scope>
    <source>
        <strain evidence="1">Expedition CK06-06</strain>
    </source>
</reference>
<evidence type="ECO:0000313" key="1">
    <source>
        <dbReference type="EMBL" id="GAH81655.1"/>
    </source>
</evidence>
<comment type="caution">
    <text evidence="1">The sequence shown here is derived from an EMBL/GenBank/DDBJ whole genome shotgun (WGS) entry which is preliminary data.</text>
</comment>
<organism evidence="1">
    <name type="scientific">marine sediment metagenome</name>
    <dbReference type="NCBI Taxonomy" id="412755"/>
    <lineage>
        <taxon>unclassified sequences</taxon>
        <taxon>metagenomes</taxon>
        <taxon>ecological metagenomes</taxon>
    </lineage>
</organism>
<dbReference type="AlphaFoldDB" id="X1JJJ7"/>
<dbReference type="EMBL" id="BARU01035534">
    <property type="protein sequence ID" value="GAH81655.1"/>
    <property type="molecule type" value="Genomic_DNA"/>
</dbReference>
<accession>X1JJJ7</accession>
<sequence length="166" mass="18808">MDDKQRHKRVRLLVKKLNKKRKKQAQKIDILCKDFISAQRDFIKSLKAISFIANFYESLIGITDLSGLLYTAVKSIKEETADATVTFFLRQVRPVSVLAESTGPSNFELYMFESEQPVALEKQHLENCFSAEVMDNICKSNKVCTLDDMFAMGLQSSLMGLNNISG</sequence>
<protein>
    <submittedName>
        <fullName evidence="1">Uncharacterized protein</fullName>
    </submittedName>
</protein>
<proteinExistence type="predicted"/>
<name>X1JJJ7_9ZZZZ</name>
<gene>
    <name evidence="1" type="ORF">S03H2_55607</name>
</gene>